<dbReference type="PANTHER" id="PTHR13228:SF3">
    <property type="entry name" value="CONSERVED OLIGOMERIC GOLGI COMPLEX SUBUNIT 5"/>
    <property type="match status" value="1"/>
</dbReference>
<dbReference type="InterPro" id="IPR008972">
    <property type="entry name" value="Cupredoxin"/>
</dbReference>
<keyword evidence="4" id="KW-1185">Reference proteome</keyword>
<feature type="domain" description="Phytocyanin" evidence="2">
    <location>
        <begin position="37"/>
        <end position="136"/>
    </location>
</feature>
<keyword evidence="1" id="KW-1133">Transmembrane helix</keyword>
<dbReference type="InterPro" id="IPR003245">
    <property type="entry name" value="Phytocyanin_dom"/>
</dbReference>
<protein>
    <recommendedName>
        <fullName evidence="2">Phytocyanin domain-containing protein</fullName>
    </recommendedName>
</protein>
<evidence type="ECO:0000313" key="4">
    <source>
        <dbReference type="Proteomes" id="UP000823674"/>
    </source>
</evidence>
<dbReference type="InterPro" id="IPR019465">
    <property type="entry name" value="Cog5"/>
</dbReference>
<accession>A0ABQ7NFK1</accession>
<dbReference type="Pfam" id="PF02298">
    <property type="entry name" value="Cu_bind_like"/>
    <property type="match status" value="1"/>
</dbReference>
<keyword evidence="1" id="KW-0472">Membrane</keyword>
<dbReference type="Gene3D" id="2.60.40.420">
    <property type="entry name" value="Cupredoxins - blue copper proteins"/>
    <property type="match status" value="1"/>
</dbReference>
<dbReference type="PROSITE" id="PS51485">
    <property type="entry name" value="PHYTOCYANIN"/>
    <property type="match status" value="1"/>
</dbReference>
<dbReference type="EMBL" id="JADBGQ010000002">
    <property type="protein sequence ID" value="KAG5409667.1"/>
    <property type="molecule type" value="Genomic_DNA"/>
</dbReference>
<reference evidence="3 4" key="1">
    <citation type="submission" date="2021-03" db="EMBL/GenBank/DDBJ databases">
        <authorList>
            <person name="King G.J."/>
            <person name="Bancroft I."/>
            <person name="Baten A."/>
            <person name="Bloomfield J."/>
            <person name="Borpatragohain P."/>
            <person name="He Z."/>
            <person name="Irish N."/>
            <person name="Irwin J."/>
            <person name="Liu K."/>
            <person name="Mauleon R.P."/>
            <person name="Moore J."/>
            <person name="Morris R."/>
            <person name="Ostergaard L."/>
            <person name="Wang B."/>
            <person name="Wells R."/>
        </authorList>
    </citation>
    <scope>NUCLEOTIDE SEQUENCE [LARGE SCALE GENOMIC DNA]</scope>
    <source>
        <strain evidence="3">R-o-18</strain>
        <tissue evidence="3">Leaf</tissue>
    </source>
</reference>
<evidence type="ECO:0000313" key="3">
    <source>
        <dbReference type="EMBL" id="KAG5409667.1"/>
    </source>
</evidence>
<proteinExistence type="predicted"/>
<evidence type="ECO:0000259" key="2">
    <source>
        <dbReference type="PROSITE" id="PS51485"/>
    </source>
</evidence>
<dbReference type="Proteomes" id="UP000823674">
    <property type="component" value="Chromosome A02"/>
</dbReference>
<gene>
    <name evidence="3" type="primary">A02p021580.1_BraROA</name>
    <name evidence="3" type="ORF">IGI04_005986</name>
</gene>
<comment type="caution">
    <text evidence="3">The sequence shown here is derived from an EMBL/GenBank/DDBJ whole genome shotgun (WGS) entry which is preliminary data.</text>
</comment>
<feature type="transmembrane region" description="Helical" evidence="1">
    <location>
        <begin position="6"/>
        <end position="27"/>
    </location>
</feature>
<keyword evidence="1" id="KW-0812">Transmembrane</keyword>
<sequence length="217" mass="24705">MSRSSVHVSYAAVPMVIIMTVLCLFLANNVTHARRQATYYVGGVYGWDTIIPMDTWARGKIFYAGDILEFKYDYLTSNVMVVNRTGYETCIANEGAKEYTSGDDRISLPYGLSYYIGTYDDADCSADFVVESDIHHAAADSSPSRDHVIVLHHLYTRGPDELESQMQKNRLSPKQHSLWLDNQREDQIWKGIKVTLDDYAVKIRSREEKEFSPVISL</sequence>
<dbReference type="PANTHER" id="PTHR13228">
    <property type="entry name" value="CONSERVED OLIGOMERIC GOLGI COMPLEX COMPONENT 5"/>
    <property type="match status" value="1"/>
</dbReference>
<organism evidence="3 4">
    <name type="scientific">Brassica rapa subsp. trilocularis</name>
    <dbReference type="NCBI Taxonomy" id="1813537"/>
    <lineage>
        <taxon>Eukaryota</taxon>
        <taxon>Viridiplantae</taxon>
        <taxon>Streptophyta</taxon>
        <taxon>Embryophyta</taxon>
        <taxon>Tracheophyta</taxon>
        <taxon>Spermatophyta</taxon>
        <taxon>Magnoliopsida</taxon>
        <taxon>eudicotyledons</taxon>
        <taxon>Gunneridae</taxon>
        <taxon>Pentapetalae</taxon>
        <taxon>rosids</taxon>
        <taxon>malvids</taxon>
        <taxon>Brassicales</taxon>
        <taxon>Brassicaceae</taxon>
        <taxon>Brassiceae</taxon>
        <taxon>Brassica</taxon>
    </lineage>
</organism>
<evidence type="ECO:0000256" key="1">
    <source>
        <dbReference type="SAM" id="Phobius"/>
    </source>
</evidence>
<name>A0ABQ7NFK1_BRACM</name>
<dbReference type="SUPFAM" id="SSF49503">
    <property type="entry name" value="Cupredoxins"/>
    <property type="match status" value="1"/>
</dbReference>